<name>A0A6J7VHU6_9ZZZZ</name>
<protein>
    <submittedName>
        <fullName evidence="1">Unannotated protein</fullName>
    </submittedName>
</protein>
<dbReference type="AlphaFoldDB" id="A0A6J7VHU6"/>
<evidence type="ECO:0000313" key="1">
    <source>
        <dbReference type="EMBL" id="CAB5077112.1"/>
    </source>
</evidence>
<organism evidence="1">
    <name type="scientific">freshwater metagenome</name>
    <dbReference type="NCBI Taxonomy" id="449393"/>
    <lineage>
        <taxon>unclassified sequences</taxon>
        <taxon>metagenomes</taxon>
        <taxon>ecological metagenomes</taxon>
    </lineage>
</organism>
<proteinExistence type="predicted"/>
<accession>A0A6J7VHU6</accession>
<gene>
    <name evidence="1" type="ORF">UFOPK4401_01127</name>
</gene>
<sequence length="78" mass="8659">MQPYAGMKDSWIAEYPMEPKQLCIDLNSTKILPDKDGMISVPEVPGVGVAFSTEAISKYLVDVEIVVNKKVLYRTPTV</sequence>
<reference evidence="1" key="1">
    <citation type="submission" date="2020-05" db="EMBL/GenBank/DDBJ databases">
        <authorList>
            <person name="Chiriac C."/>
            <person name="Salcher M."/>
            <person name="Ghai R."/>
            <person name="Kavagutti S V."/>
        </authorList>
    </citation>
    <scope>NUCLEOTIDE SEQUENCE</scope>
</reference>
<dbReference type="EMBL" id="CAFBRB010000143">
    <property type="protein sequence ID" value="CAB5077112.1"/>
    <property type="molecule type" value="Genomic_DNA"/>
</dbReference>